<accession>A0A9W7ACE1</accession>
<keyword evidence="1" id="KW-0472">Membrane</keyword>
<keyword evidence="3" id="KW-1185">Reference proteome</keyword>
<gene>
    <name evidence="2" type="ORF">TrST_g2053</name>
</gene>
<name>A0A9W7ACE1_9STRA</name>
<dbReference type="AlphaFoldDB" id="A0A9W7ACE1"/>
<protein>
    <submittedName>
        <fullName evidence="2">Uncharacterized protein</fullName>
    </submittedName>
</protein>
<evidence type="ECO:0000256" key="1">
    <source>
        <dbReference type="SAM" id="Phobius"/>
    </source>
</evidence>
<evidence type="ECO:0000313" key="3">
    <source>
        <dbReference type="Proteomes" id="UP001165085"/>
    </source>
</evidence>
<dbReference type="Proteomes" id="UP001165085">
    <property type="component" value="Unassembled WGS sequence"/>
</dbReference>
<reference evidence="3" key="1">
    <citation type="journal article" date="2023" name="Commun. Biol.">
        <title>Genome analysis of Parmales, the sister group of diatoms, reveals the evolutionary specialization of diatoms from phago-mixotrophs to photoautotrophs.</title>
        <authorList>
            <person name="Ban H."/>
            <person name="Sato S."/>
            <person name="Yoshikawa S."/>
            <person name="Yamada K."/>
            <person name="Nakamura Y."/>
            <person name="Ichinomiya M."/>
            <person name="Sato N."/>
            <person name="Blanc-Mathieu R."/>
            <person name="Endo H."/>
            <person name="Kuwata A."/>
            <person name="Ogata H."/>
        </authorList>
    </citation>
    <scope>NUCLEOTIDE SEQUENCE [LARGE SCALE GENOMIC DNA]</scope>
    <source>
        <strain evidence="3">NIES 3701</strain>
    </source>
</reference>
<sequence>MQSSLNRLGEVLFVSEADRRYAFNECSKLVPSDIYVSDFNAVVAYLRSTQNSTPNMSMFWSIAVVLFALIAQFAFMNK</sequence>
<feature type="transmembrane region" description="Helical" evidence="1">
    <location>
        <begin position="58"/>
        <end position="76"/>
    </location>
</feature>
<organism evidence="2 3">
    <name type="scientific">Triparma strigata</name>
    <dbReference type="NCBI Taxonomy" id="1606541"/>
    <lineage>
        <taxon>Eukaryota</taxon>
        <taxon>Sar</taxon>
        <taxon>Stramenopiles</taxon>
        <taxon>Ochrophyta</taxon>
        <taxon>Bolidophyceae</taxon>
        <taxon>Parmales</taxon>
        <taxon>Triparmaceae</taxon>
        <taxon>Triparma</taxon>
    </lineage>
</organism>
<proteinExistence type="predicted"/>
<comment type="caution">
    <text evidence="2">The sequence shown here is derived from an EMBL/GenBank/DDBJ whole genome shotgun (WGS) entry which is preliminary data.</text>
</comment>
<dbReference type="EMBL" id="BRXY01000117">
    <property type="protein sequence ID" value="GMH67365.1"/>
    <property type="molecule type" value="Genomic_DNA"/>
</dbReference>
<keyword evidence="1" id="KW-0812">Transmembrane</keyword>
<evidence type="ECO:0000313" key="2">
    <source>
        <dbReference type="EMBL" id="GMH67365.1"/>
    </source>
</evidence>
<keyword evidence="1" id="KW-1133">Transmembrane helix</keyword>